<proteinExistence type="predicted"/>
<organism evidence="1">
    <name type="scientific">viral metagenome</name>
    <dbReference type="NCBI Taxonomy" id="1070528"/>
    <lineage>
        <taxon>unclassified sequences</taxon>
        <taxon>metagenomes</taxon>
        <taxon>organismal metagenomes</taxon>
    </lineage>
</organism>
<reference evidence="1" key="1">
    <citation type="journal article" date="2020" name="Nature">
        <title>Giant virus diversity and host interactions through global metagenomics.</title>
        <authorList>
            <person name="Schulz F."/>
            <person name="Roux S."/>
            <person name="Paez-Espino D."/>
            <person name="Jungbluth S."/>
            <person name="Walsh D.A."/>
            <person name="Denef V.J."/>
            <person name="McMahon K.D."/>
            <person name="Konstantinidis K.T."/>
            <person name="Eloe-Fadrosh E.A."/>
            <person name="Kyrpides N.C."/>
            <person name="Woyke T."/>
        </authorList>
    </citation>
    <scope>NUCLEOTIDE SEQUENCE</scope>
    <source>
        <strain evidence="1">GVMAG-S-3300013014-136</strain>
    </source>
</reference>
<accession>A0A6C0KQL1</accession>
<dbReference type="EMBL" id="MN740965">
    <property type="protein sequence ID" value="QHU20252.1"/>
    <property type="molecule type" value="Genomic_DNA"/>
</dbReference>
<sequence>MSTISLSELNMIGTASWASAKIIASNGSIHAVVCNTIGRYITIQI</sequence>
<name>A0A6C0KQL1_9ZZZZ</name>
<evidence type="ECO:0000313" key="1">
    <source>
        <dbReference type="EMBL" id="QHU20252.1"/>
    </source>
</evidence>
<dbReference type="AlphaFoldDB" id="A0A6C0KQL1"/>
<protein>
    <submittedName>
        <fullName evidence="1">Uncharacterized protein</fullName>
    </submittedName>
</protein>